<dbReference type="Proteomes" id="UP001164539">
    <property type="component" value="Chromosome 6"/>
</dbReference>
<name>A0ACC1XY06_MELAZ</name>
<protein>
    <submittedName>
        <fullName evidence="1">Methylcrotonoyl-CoA carboxylase beta chain, mitochondrial</fullName>
    </submittedName>
</protein>
<keyword evidence="2" id="KW-1185">Reference proteome</keyword>
<organism evidence="1 2">
    <name type="scientific">Melia azedarach</name>
    <name type="common">Chinaberry tree</name>
    <dbReference type="NCBI Taxonomy" id="155640"/>
    <lineage>
        <taxon>Eukaryota</taxon>
        <taxon>Viridiplantae</taxon>
        <taxon>Streptophyta</taxon>
        <taxon>Embryophyta</taxon>
        <taxon>Tracheophyta</taxon>
        <taxon>Spermatophyta</taxon>
        <taxon>Magnoliopsida</taxon>
        <taxon>eudicotyledons</taxon>
        <taxon>Gunneridae</taxon>
        <taxon>Pentapetalae</taxon>
        <taxon>rosids</taxon>
        <taxon>malvids</taxon>
        <taxon>Sapindales</taxon>
        <taxon>Meliaceae</taxon>
        <taxon>Melia</taxon>
    </lineage>
</organism>
<accession>A0ACC1XY06</accession>
<evidence type="ECO:0000313" key="1">
    <source>
        <dbReference type="EMBL" id="KAJ4716306.1"/>
    </source>
</evidence>
<sequence length="568" mass="61591">MLGTLARRTASVLKANSVQLLHRRAFCLGVLPDGLDRNSEAFVRNSQVMEGMISELQTHIEKVLAGGGAEAVKRNSSRNKLLPRERIDRLIDPGSSFLELSQLAGHELYEEPLPSGGIITGIGPVHGRLCMFVANDPTVKGGTYYPITIKKHLRAQEIAAQCKLPCIYLVDSGGAFLPKQAEVFPDKENFGRIFYNEAIMSAEGIPQIALVLGSCTAGGAYIPAMADESIMVKGNGTIFLAGPPLVKAATGEEISAEDLGGAAVHCKTSGVSDYFAQDELHGLCLGRNIVKNLHMAGRQGIMNGFQRINPEYKKPLYDVKELRSIAPADLKQSFDIRSIIARIVDGSEFDEFKKLYGTTLVTGFARIYGQPVGIIGNNGILFNESALKGAHFIELCTQRKIPLVFLQNITGFMVGSRSEANGIAKSGAKMVMAVSCAKVPKVTIIVGGSFGAGNYAMCGRAYSPNFMFLWPNARISVMGGAQAAGVLSQIEKANKKKQGIQWTREEEEMFKAKVVEAYEREGSAYYSTARLWDDGVIDPADTRKVVGFSISASLNRPPEDTKYGVFRM</sequence>
<comment type="caution">
    <text evidence="1">The sequence shown here is derived from an EMBL/GenBank/DDBJ whole genome shotgun (WGS) entry which is preliminary data.</text>
</comment>
<proteinExistence type="predicted"/>
<reference evidence="1 2" key="1">
    <citation type="journal article" date="2023" name="Science">
        <title>Complex scaffold remodeling in plant triterpene biosynthesis.</title>
        <authorList>
            <person name="De La Pena R."/>
            <person name="Hodgson H."/>
            <person name="Liu J.C."/>
            <person name="Stephenson M.J."/>
            <person name="Martin A.C."/>
            <person name="Owen C."/>
            <person name="Harkess A."/>
            <person name="Leebens-Mack J."/>
            <person name="Jimenez L.E."/>
            <person name="Osbourn A."/>
            <person name="Sattely E.S."/>
        </authorList>
    </citation>
    <scope>NUCLEOTIDE SEQUENCE [LARGE SCALE GENOMIC DNA]</scope>
    <source>
        <strain evidence="2">cv. JPN11</strain>
        <tissue evidence="1">Leaf</tissue>
    </source>
</reference>
<gene>
    <name evidence="1" type="ORF">OWV82_011343</name>
</gene>
<evidence type="ECO:0000313" key="2">
    <source>
        <dbReference type="Proteomes" id="UP001164539"/>
    </source>
</evidence>
<dbReference type="EMBL" id="CM051399">
    <property type="protein sequence ID" value="KAJ4716306.1"/>
    <property type="molecule type" value="Genomic_DNA"/>
</dbReference>